<reference evidence="1" key="2">
    <citation type="journal article" date="2024" name="Plant">
        <title>Genomic evolution and insights into agronomic trait innovations of Sesamum species.</title>
        <authorList>
            <person name="Miao H."/>
            <person name="Wang L."/>
            <person name="Qu L."/>
            <person name="Liu H."/>
            <person name="Sun Y."/>
            <person name="Le M."/>
            <person name="Wang Q."/>
            <person name="Wei S."/>
            <person name="Zheng Y."/>
            <person name="Lin W."/>
            <person name="Duan Y."/>
            <person name="Cao H."/>
            <person name="Xiong S."/>
            <person name="Wang X."/>
            <person name="Wei L."/>
            <person name="Li C."/>
            <person name="Ma Q."/>
            <person name="Ju M."/>
            <person name="Zhao R."/>
            <person name="Li G."/>
            <person name="Mu C."/>
            <person name="Tian Q."/>
            <person name="Mei H."/>
            <person name="Zhang T."/>
            <person name="Gao T."/>
            <person name="Zhang H."/>
        </authorList>
    </citation>
    <scope>NUCLEOTIDE SEQUENCE</scope>
    <source>
        <strain evidence="1">G01</strain>
    </source>
</reference>
<gene>
    <name evidence="1" type="ORF">Sangu_2911000</name>
</gene>
<proteinExistence type="predicted"/>
<dbReference type="InterPro" id="IPR004242">
    <property type="entry name" value="Transposase_21"/>
</dbReference>
<organism evidence="1">
    <name type="scientific">Sesamum angustifolium</name>
    <dbReference type="NCBI Taxonomy" id="2727405"/>
    <lineage>
        <taxon>Eukaryota</taxon>
        <taxon>Viridiplantae</taxon>
        <taxon>Streptophyta</taxon>
        <taxon>Embryophyta</taxon>
        <taxon>Tracheophyta</taxon>
        <taxon>Spermatophyta</taxon>
        <taxon>Magnoliopsida</taxon>
        <taxon>eudicotyledons</taxon>
        <taxon>Gunneridae</taxon>
        <taxon>Pentapetalae</taxon>
        <taxon>asterids</taxon>
        <taxon>lamiids</taxon>
        <taxon>Lamiales</taxon>
        <taxon>Pedaliaceae</taxon>
        <taxon>Sesamum</taxon>
    </lineage>
</organism>
<protein>
    <submittedName>
        <fullName evidence="1">Uncharacterized protein</fullName>
    </submittedName>
</protein>
<evidence type="ECO:0000313" key="1">
    <source>
        <dbReference type="EMBL" id="KAL0283102.1"/>
    </source>
</evidence>
<dbReference type="EMBL" id="JACGWK010001752">
    <property type="protein sequence ID" value="KAL0283102.1"/>
    <property type="molecule type" value="Genomic_DNA"/>
</dbReference>
<dbReference type="Pfam" id="PF02992">
    <property type="entry name" value="Transposase_21"/>
    <property type="match status" value="1"/>
</dbReference>
<name>A0AAW2IMN0_9LAMI</name>
<dbReference type="AlphaFoldDB" id="A0AAW2IMN0"/>
<comment type="caution">
    <text evidence="1">The sequence shown here is derived from an EMBL/GenBank/DDBJ whole genome shotgun (WGS) entry which is preliminary data.</text>
</comment>
<accession>A0AAW2IMN0</accession>
<sequence length="222" mass="25791">MLRELRRWMYNKNLPRRAGLTPEFEDGVKIFIECAKGQRGHMDGDQISGPYDYDESELANRLYIVVHAADHPLWDGCTQSQLGVVVELVDIKADDRISQWANIILPPDHTLPGDYYSTKKLRLYSSSETPDHMTLKHFDRMYSYFAKEPRNVRLGLCTYSFAPHGQYGRTYSCWPISITPYNLPPRTCMSFEYMFLTRVIPGLSNSKRLIDVYLEPLIEELL</sequence>
<reference evidence="1" key="1">
    <citation type="submission" date="2020-06" db="EMBL/GenBank/DDBJ databases">
        <authorList>
            <person name="Li T."/>
            <person name="Hu X."/>
            <person name="Zhang T."/>
            <person name="Song X."/>
            <person name="Zhang H."/>
            <person name="Dai N."/>
            <person name="Sheng W."/>
            <person name="Hou X."/>
            <person name="Wei L."/>
        </authorList>
    </citation>
    <scope>NUCLEOTIDE SEQUENCE</scope>
    <source>
        <strain evidence="1">G01</strain>
        <tissue evidence="1">Leaf</tissue>
    </source>
</reference>